<dbReference type="Proteomes" id="UP001151582">
    <property type="component" value="Unassembled WGS sequence"/>
</dbReference>
<dbReference type="PRINTS" id="PR01547">
    <property type="entry name" value="YEAST176DUF"/>
</dbReference>
<feature type="compositionally biased region" description="Polar residues" evidence="5">
    <location>
        <begin position="1048"/>
        <end position="1060"/>
    </location>
</feature>
<feature type="compositionally biased region" description="Low complexity" evidence="5">
    <location>
        <begin position="16"/>
        <end position="30"/>
    </location>
</feature>
<dbReference type="InterPro" id="IPR019775">
    <property type="entry name" value="WD40_repeat_CS"/>
</dbReference>
<dbReference type="GO" id="GO:0005737">
    <property type="term" value="C:cytoplasm"/>
    <property type="evidence" value="ECO:0007669"/>
    <property type="project" value="TreeGrafter"/>
</dbReference>
<dbReference type="InterPro" id="IPR036322">
    <property type="entry name" value="WD40_repeat_dom_sf"/>
</dbReference>
<dbReference type="PROSITE" id="PS00678">
    <property type="entry name" value="WD_REPEATS_1"/>
    <property type="match status" value="1"/>
</dbReference>
<dbReference type="GO" id="GO:0030307">
    <property type="term" value="P:positive regulation of cell growth"/>
    <property type="evidence" value="ECO:0007669"/>
    <property type="project" value="TreeGrafter"/>
</dbReference>
<feature type="region of interest" description="Disordered" evidence="5">
    <location>
        <begin position="1"/>
        <end position="46"/>
    </location>
</feature>
<dbReference type="InterPro" id="IPR004083">
    <property type="entry name" value="Raptor"/>
</dbReference>
<dbReference type="Gene3D" id="2.130.10.10">
    <property type="entry name" value="YVTN repeat-like/Quinoprotein amine dehydrogenase"/>
    <property type="match status" value="1"/>
</dbReference>
<dbReference type="PANTHER" id="PTHR12848">
    <property type="entry name" value="REGULATORY-ASSOCIATED PROTEIN OF MTOR"/>
    <property type="match status" value="1"/>
</dbReference>
<feature type="compositionally biased region" description="Polar residues" evidence="5">
    <location>
        <begin position="853"/>
        <end position="873"/>
    </location>
</feature>
<feature type="region of interest" description="Disordered" evidence="5">
    <location>
        <begin position="806"/>
        <end position="832"/>
    </location>
</feature>
<feature type="domain" description="Raptor N-terminal CASPase-like" evidence="6">
    <location>
        <begin position="88"/>
        <end position="241"/>
    </location>
</feature>
<feature type="repeat" description="WD" evidence="4">
    <location>
        <begin position="1623"/>
        <end position="1645"/>
    </location>
</feature>
<name>A0A9W8B4Y6_9FUNG</name>
<feature type="compositionally biased region" description="Low complexity" evidence="5">
    <location>
        <begin position="1180"/>
        <end position="1194"/>
    </location>
</feature>
<dbReference type="GO" id="GO:0071230">
    <property type="term" value="P:cellular response to amino acid stimulus"/>
    <property type="evidence" value="ECO:0007669"/>
    <property type="project" value="TreeGrafter"/>
</dbReference>
<evidence type="ECO:0000256" key="2">
    <source>
        <dbReference type="ARBA" id="ARBA00022574"/>
    </source>
</evidence>
<feature type="region of interest" description="Disordered" evidence="5">
    <location>
        <begin position="980"/>
        <end position="1033"/>
    </location>
</feature>
<dbReference type="SUPFAM" id="SSF50978">
    <property type="entry name" value="WD40 repeat-like"/>
    <property type="match status" value="1"/>
</dbReference>
<dbReference type="InterPro" id="IPR001680">
    <property type="entry name" value="WD40_rpt"/>
</dbReference>
<gene>
    <name evidence="7" type="primary">KOG1</name>
    <name evidence="7" type="ORF">H4R34_001759</name>
</gene>
<feature type="region of interest" description="Disordered" evidence="5">
    <location>
        <begin position="262"/>
        <end position="298"/>
    </location>
</feature>
<dbReference type="GO" id="GO:0031931">
    <property type="term" value="C:TORC1 complex"/>
    <property type="evidence" value="ECO:0007669"/>
    <property type="project" value="InterPro"/>
</dbReference>
<feature type="region of interest" description="Disordered" evidence="5">
    <location>
        <begin position="852"/>
        <end position="890"/>
    </location>
</feature>
<dbReference type="InterPro" id="IPR015943">
    <property type="entry name" value="WD40/YVTN_repeat-like_dom_sf"/>
</dbReference>
<dbReference type="Gene3D" id="1.25.10.10">
    <property type="entry name" value="Leucine-rich Repeat Variant"/>
    <property type="match status" value="1"/>
</dbReference>
<feature type="region of interest" description="Disordered" evidence="5">
    <location>
        <begin position="1708"/>
        <end position="1740"/>
    </location>
</feature>
<evidence type="ECO:0000313" key="8">
    <source>
        <dbReference type="Proteomes" id="UP001151582"/>
    </source>
</evidence>
<accession>A0A9W8B4Y6</accession>
<dbReference type="InterPro" id="IPR029347">
    <property type="entry name" value="Raptor_N"/>
</dbReference>
<dbReference type="GO" id="GO:0009267">
    <property type="term" value="P:cellular response to starvation"/>
    <property type="evidence" value="ECO:0007669"/>
    <property type="project" value="TreeGrafter"/>
</dbReference>
<sequence>MAMRTTHVSYSGPTDAASNASKSTSSTAKSRGVKPVGAPRSTRIKDTELVPVEEPSYVDNYLTTRRFRHPFQSLDRNFRLFDWRTIDKTHTYGAIIALCLHIGTDPPDIIKPEVCAKMEAWVDPFAESSANAISRIAQNLQKQYEFLLQTLRFKLLMDPTIEDTKRYTVGMRRQAKGGRILFHYNGHGVPKPTRNGDIWVFNKHYSQYIPVSVQDIQIWLGSPGIFVYDCSAAGNILEAFVRHARRKDVEWIAAVSAQEERDVLGSDPAEESSEPRASPSPSARGASAGRASSGAPPGISSLPHSHSIHFAACRGDEQLPLSPTLPADVFTACMTTPVEMAMRWWIMRNGHLTQFNQRAVTMVPGMVNSRRTPLGEINWIFTAITDTIAWNTLTQEAFKKLFRHDMLISTLFRNFMFASRLMRYYNCHPMSYPKIPDVHDHPLWEAFEHALDDCLTQLPNFYAASENQVHYVYVPSGFFALQLDSFENYLTHGAPQHAHAELLPIILQVLLSQLHRNRALRLLAEFLMFGRWAVNQCLAVGIFPYILKLINSSQLNTRGYLAAIWAAIISVDYSVRLDLLRNNAAAYFIELLMEDPLTLAEGTPISILACRVHCLMVLTHLCRDLPEAQSLCGSSDALLRHIKHLLEHGTITPLRQWSCLFVAELCKHHPDNIRQCIQLDLHESLSTLLESPVPEVRAAAAAALGTFFGPSVKTEHMVNVELIICLALIGAAQDASPMVRKEIVIALSWYVQRYAERFFTIAMEMVQRQQVEAHFAANSGLGQSTLDASGATAGSKRHLLNSFTRASARKAAPSTSHGAGAKAHGSSPSSWNQAALTASLDLGRTLAQVVAQRVTTESPTPHSTGDPPSTSDHGSPDSAPAGSVAAYDTPNCTTTNGYDSVAHPDAASTDSLGVDMIPHDTGLAIWRTLLRLSVDPVAEVAQLTSFIIDYVVHPLLATLSAVTLPDPSAVPEDGDSLLYGSVSPTQANGTPRQRSVSHHATLTSPTRMSVQATGTTTTPAEGLRTGGPSLNRQNSMDVAALEALTSTASKYGTHPSNANPSGRPDSMTGPSPRMTAAGQNMRTTPPTPTRHRTGDPPSMASKLTSSLKRSASSTLNLMYNLTTGSSGSLPLSTSGDNGTHPAPPMTPTAAQMRSYFGSGPAFMGDSPPSGSADFYTMPHSRSASRAGSRANVGSSHRHSAIYSHEDPTLRHLHLMSSGSDCGTATGSHASLSRWSSLAGLSHPTSAGSHLPLLPAHMSTEMLLGALDNAPRFDPPVQLPLVSKFLEWQSLLGTEPYLRKPEEQQEGSRRYLTSAWRKARNDGVIARFESQRGRYNTKSQWSKAQTMSIDHIPASMLFHRYIKQLVVTDGLQTVSVYNWETQTRQHQIQISTLLNGAVPYDITAPLGTHSTQPSTPGATTPLGHPAGANTTGSYFFPSTTVAASPVPILANPVGLTPTAPRITTMQIINEMDHAMLMVGTHDGTLRFFQHYADPEQCEMVTGWQDFTEHVADRRRCPAYIVTDWVQYTGQLLVTGSTNTVNVWDLAKEYCVSRITSRANGVVHAVTADQHEGHVFFCGGADGIVRMYDQRLDSARCQVQALGDTDTARGAIVQTVLQCGYNRDLFSAGTDGRVKVWDLRSNSVARSLVAHSSGVLNQLVVHDNLPIFATAASSTAAGGIYAGGGSSVVTNGSSISHASASAAAQALSHHANGPSAYSPSSSSSTLPYSGTAASGTPRQEVASNHSVKVWNTRFDHLGLVRHYTGLLSQRVATVTGLAMDHFTPTLAMGNDDSTVTFLQPVLTLPH</sequence>
<evidence type="ECO:0000259" key="6">
    <source>
        <dbReference type="SMART" id="SM01302"/>
    </source>
</evidence>
<feature type="compositionally biased region" description="Polar residues" evidence="5">
    <location>
        <begin position="1"/>
        <end position="12"/>
    </location>
</feature>
<feature type="compositionally biased region" description="Low complexity" evidence="5">
    <location>
        <begin position="1708"/>
        <end position="1730"/>
    </location>
</feature>
<dbReference type="SMART" id="SM01302">
    <property type="entry name" value="Raptor_N"/>
    <property type="match status" value="1"/>
</dbReference>
<organism evidence="7 8">
    <name type="scientific">Dimargaris verticillata</name>
    <dbReference type="NCBI Taxonomy" id="2761393"/>
    <lineage>
        <taxon>Eukaryota</taxon>
        <taxon>Fungi</taxon>
        <taxon>Fungi incertae sedis</taxon>
        <taxon>Zoopagomycota</taxon>
        <taxon>Kickxellomycotina</taxon>
        <taxon>Dimargaritomycetes</taxon>
        <taxon>Dimargaritales</taxon>
        <taxon>Dimargaritaceae</taxon>
        <taxon>Dimargaris</taxon>
    </lineage>
</organism>
<comment type="similarity">
    <text evidence="1">Belongs to the WD repeat RAPTOR family.</text>
</comment>
<proteinExistence type="inferred from homology"/>
<dbReference type="PANTHER" id="PTHR12848:SF16">
    <property type="entry name" value="REGULATORY-ASSOCIATED PROTEIN OF MTOR"/>
    <property type="match status" value="1"/>
</dbReference>
<evidence type="ECO:0000313" key="7">
    <source>
        <dbReference type="EMBL" id="KAJ1982307.1"/>
    </source>
</evidence>
<protein>
    <submittedName>
        <fullName evidence="7">Target of rapamycin complex 1 subunit kog1</fullName>
    </submittedName>
</protein>
<dbReference type="OrthoDB" id="10262360at2759"/>
<dbReference type="InterPro" id="IPR016024">
    <property type="entry name" value="ARM-type_fold"/>
</dbReference>
<evidence type="ECO:0000256" key="1">
    <source>
        <dbReference type="ARBA" id="ARBA00009257"/>
    </source>
</evidence>
<dbReference type="PROSITE" id="PS50082">
    <property type="entry name" value="WD_REPEATS_2"/>
    <property type="match status" value="1"/>
</dbReference>
<dbReference type="GO" id="GO:0030674">
    <property type="term" value="F:protein-macromolecule adaptor activity"/>
    <property type="evidence" value="ECO:0007669"/>
    <property type="project" value="TreeGrafter"/>
</dbReference>
<comment type="caution">
    <text evidence="7">The sequence shown here is derived from an EMBL/GenBank/DDBJ whole genome shotgun (WGS) entry which is preliminary data.</text>
</comment>
<evidence type="ECO:0000256" key="4">
    <source>
        <dbReference type="PROSITE-ProRule" id="PRU00221"/>
    </source>
</evidence>
<keyword evidence="8" id="KW-1185">Reference proteome</keyword>
<feature type="region of interest" description="Disordered" evidence="5">
    <location>
        <begin position="1149"/>
        <end position="1197"/>
    </location>
</feature>
<dbReference type="Pfam" id="PF14538">
    <property type="entry name" value="Raptor_N"/>
    <property type="match status" value="1"/>
</dbReference>
<feature type="region of interest" description="Disordered" evidence="5">
    <location>
        <begin position="1048"/>
        <end position="1109"/>
    </location>
</feature>
<dbReference type="EMBL" id="JANBQB010000094">
    <property type="protein sequence ID" value="KAJ1982307.1"/>
    <property type="molecule type" value="Genomic_DNA"/>
</dbReference>
<feature type="region of interest" description="Disordered" evidence="5">
    <location>
        <begin position="1404"/>
        <end position="1423"/>
    </location>
</feature>
<evidence type="ECO:0000256" key="5">
    <source>
        <dbReference type="SAM" id="MobiDB-lite"/>
    </source>
</evidence>
<dbReference type="GO" id="GO:0031929">
    <property type="term" value="P:TOR signaling"/>
    <property type="evidence" value="ECO:0007669"/>
    <property type="project" value="InterPro"/>
</dbReference>
<feature type="compositionally biased region" description="Polar residues" evidence="5">
    <location>
        <begin position="1407"/>
        <end position="1417"/>
    </location>
</feature>
<dbReference type="InterPro" id="IPR011989">
    <property type="entry name" value="ARM-like"/>
</dbReference>
<keyword evidence="2 4" id="KW-0853">WD repeat</keyword>
<dbReference type="GO" id="GO:0010506">
    <property type="term" value="P:regulation of autophagy"/>
    <property type="evidence" value="ECO:0007669"/>
    <property type="project" value="TreeGrafter"/>
</dbReference>
<feature type="compositionally biased region" description="Low complexity" evidence="5">
    <location>
        <begin position="275"/>
        <end position="298"/>
    </location>
</feature>
<evidence type="ECO:0000256" key="3">
    <source>
        <dbReference type="ARBA" id="ARBA00022737"/>
    </source>
</evidence>
<reference evidence="7" key="1">
    <citation type="submission" date="2022-07" db="EMBL/GenBank/DDBJ databases">
        <title>Phylogenomic reconstructions and comparative analyses of Kickxellomycotina fungi.</title>
        <authorList>
            <person name="Reynolds N.K."/>
            <person name="Stajich J.E."/>
            <person name="Barry K."/>
            <person name="Grigoriev I.V."/>
            <person name="Crous P."/>
            <person name="Smith M.E."/>
        </authorList>
    </citation>
    <scope>NUCLEOTIDE SEQUENCE</scope>
    <source>
        <strain evidence="7">RSA 567</strain>
    </source>
</reference>
<keyword evidence="3" id="KW-0677">Repeat</keyword>
<feature type="compositionally biased region" description="Polar residues" evidence="5">
    <location>
        <begin position="982"/>
        <end position="1019"/>
    </location>
</feature>
<dbReference type="SMART" id="SM00320">
    <property type="entry name" value="WD40"/>
    <property type="match status" value="3"/>
</dbReference>
<feature type="compositionally biased region" description="Polar residues" evidence="5">
    <location>
        <begin position="1731"/>
        <end position="1740"/>
    </location>
</feature>
<dbReference type="SUPFAM" id="SSF48371">
    <property type="entry name" value="ARM repeat"/>
    <property type="match status" value="1"/>
</dbReference>